<dbReference type="Proteomes" id="UP000836841">
    <property type="component" value="Unassembled WGS sequence"/>
</dbReference>
<sequence>MPSASSGKTHFAIENYHLKPAFGKKLNADGLSPLDLALQNGHFETARQLVKFDIELIRVKGRERITPLHYVAETDNIDLLAEFLYACPASIEDLNIRNETALHIAVKNFRLRAFKVLLAGS</sequence>
<comment type="caution">
    <text evidence="1">The sequence shown here is derived from an EMBL/GenBank/DDBJ whole genome shotgun (WGS) entry which is preliminary data.</text>
</comment>
<evidence type="ECO:0000313" key="1">
    <source>
        <dbReference type="EMBL" id="CAH2056845.1"/>
    </source>
</evidence>
<dbReference type="PANTHER" id="PTHR24128:SF24">
    <property type="entry name" value="ANKYRIN REPEAT PROTEIN"/>
    <property type="match status" value="1"/>
</dbReference>
<reference evidence="1 2" key="1">
    <citation type="submission" date="2022-03" db="EMBL/GenBank/DDBJ databases">
        <authorList>
            <person name="Nunn A."/>
            <person name="Chopra R."/>
            <person name="Nunn A."/>
            <person name="Contreras Garrido A."/>
        </authorList>
    </citation>
    <scope>NUCLEOTIDE SEQUENCE [LARGE SCALE GENOMIC DNA]</scope>
</reference>
<name>A0AAU9S6Q1_THLAR</name>
<dbReference type="PANTHER" id="PTHR24128">
    <property type="entry name" value="HOMEOBOX PROTEIN WARIAI"/>
    <property type="match status" value="1"/>
</dbReference>
<gene>
    <name evidence="1" type="ORF">TAV2_LOCUS12037</name>
</gene>
<dbReference type="EMBL" id="CAJVSB020000595">
    <property type="protein sequence ID" value="CAH2056845.1"/>
    <property type="molecule type" value="Genomic_DNA"/>
</dbReference>
<dbReference type="InterPro" id="IPR036770">
    <property type="entry name" value="Ankyrin_rpt-contain_sf"/>
</dbReference>
<dbReference type="Gene3D" id="1.25.40.20">
    <property type="entry name" value="Ankyrin repeat-containing domain"/>
    <property type="match status" value="1"/>
</dbReference>
<dbReference type="Pfam" id="PF12796">
    <property type="entry name" value="Ank_2"/>
    <property type="match status" value="1"/>
</dbReference>
<evidence type="ECO:0000313" key="2">
    <source>
        <dbReference type="Proteomes" id="UP000836841"/>
    </source>
</evidence>
<organism evidence="1 2">
    <name type="scientific">Thlaspi arvense</name>
    <name type="common">Field penny-cress</name>
    <dbReference type="NCBI Taxonomy" id="13288"/>
    <lineage>
        <taxon>Eukaryota</taxon>
        <taxon>Viridiplantae</taxon>
        <taxon>Streptophyta</taxon>
        <taxon>Embryophyta</taxon>
        <taxon>Tracheophyta</taxon>
        <taxon>Spermatophyta</taxon>
        <taxon>Magnoliopsida</taxon>
        <taxon>eudicotyledons</taxon>
        <taxon>Gunneridae</taxon>
        <taxon>Pentapetalae</taxon>
        <taxon>rosids</taxon>
        <taxon>malvids</taxon>
        <taxon>Brassicales</taxon>
        <taxon>Brassicaceae</taxon>
        <taxon>Thlaspideae</taxon>
        <taxon>Thlaspi</taxon>
    </lineage>
</organism>
<dbReference type="SUPFAM" id="SSF48403">
    <property type="entry name" value="Ankyrin repeat"/>
    <property type="match status" value="1"/>
</dbReference>
<dbReference type="SMART" id="SM00248">
    <property type="entry name" value="ANK"/>
    <property type="match status" value="2"/>
</dbReference>
<protein>
    <recommendedName>
        <fullName evidence="3">Ankyrin repeat protein</fullName>
    </recommendedName>
</protein>
<dbReference type="InterPro" id="IPR002110">
    <property type="entry name" value="Ankyrin_rpt"/>
</dbReference>
<keyword evidence="2" id="KW-1185">Reference proteome</keyword>
<accession>A0AAU9S6Q1</accession>
<dbReference type="AlphaFoldDB" id="A0AAU9S6Q1"/>
<proteinExistence type="predicted"/>
<evidence type="ECO:0008006" key="3">
    <source>
        <dbReference type="Google" id="ProtNLM"/>
    </source>
</evidence>